<sequence length="346" mass="39830">MEYKYVSLTLPSSACFSNIEYLKLKNIEVVDEGFFKWISSTCKSIKKLQLEEIQGIKHLSIESSSLQSFSFVHRLQLDPFHLSISADNLEDLVINWGFCGCQKLNIFAPEVRYMKWTGILLIHQNFGEFKLLEQAELYLRPGGNDFLSEFLSSICKVKALIMKEDTVNIVNALSEKGSMPAPLDNVRQLQLHVGYFCDHLVPVMVSLLKGLPNLSTLNINTDPVEYCPRTNSSGYNEAYWKLLNLSFVNKLEEVSIELPNGSNGVELAWYILDYAQSLKKMVIVHSPEQSHFKRKLLKRKKISNVRVVFQEDQRRGLQSKLEEEYCQIKDNYDFPTPEMLLEKVLK</sequence>
<dbReference type="InterPro" id="IPR032675">
    <property type="entry name" value="LRR_dom_sf"/>
</dbReference>
<dbReference type="InterPro" id="IPR053772">
    <property type="entry name" value="At1g61320/At1g61330-like"/>
</dbReference>
<proteinExistence type="predicted"/>
<dbReference type="AlphaFoldDB" id="A0A2P6RCC3"/>
<reference evidence="1 2" key="1">
    <citation type="journal article" date="2018" name="Nat. Genet.">
        <title>The Rosa genome provides new insights in the design of modern roses.</title>
        <authorList>
            <person name="Bendahmane M."/>
        </authorList>
    </citation>
    <scope>NUCLEOTIDE SEQUENCE [LARGE SCALE GENOMIC DNA]</scope>
    <source>
        <strain evidence="2">cv. Old Blush</strain>
    </source>
</reference>
<dbReference type="PANTHER" id="PTHR34145">
    <property type="entry name" value="OS02G0105600 PROTEIN"/>
    <property type="match status" value="1"/>
</dbReference>
<comment type="caution">
    <text evidence="1">The sequence shown here is derived from an EMBL/GenBank/DDBJ whole genome shotgun (WGS) entry which is preliminary data.</text>
</comment>
<dbReference type="EMBL" id="PDCK01000041">
    <property type="protein sequence ID" value="PRQ44088.1"/>
    <property type="molecule type" value="Genomic_DNA"/>
</dbReference>
<dbReference type="Gene3D" id="3.80.10.10">
    <property type="entry name" value="Ribonuclease Inhibitor"/>
    <property type="match status" value="1"/>
</dbReference>
<dbReference type="Proteomes" id="UP000238479">
    <property type="component" value="Chromosome 3"/>
</dbReference>
<name>A0A2P6RCC3_ROSCH</name>
<dbReference type="SUPFAM" id="SSF52047">
    <property type="entry name" value="RNI-like"/>
    <property type="match status" value="1"/>
</dbReference>
<gene>
    <name evidence="1" type="ORF">RchiOBHm_Chr3g0475381</name>
</gene>
<dbReference type="PANTHER" id="PTHR34145:SF28">
    <property type="entry name" value="F-BOX DOMAIN-CONTAINING PROTEIN"/>
    <property type="match status" value="1"/>
</dbReference>
<organism evidence="1 2">
    <name type="scientific">Rosa chinensis</name>
    <name type="common">China rose</name>
    <dbReference type="NCBI Taxonomy" id="74649"/>
    <lineage>
        <taxon>Eukaryota</taxon>
        <taxon>Viridiplantae</taxon>
        <taxon>Streptophyta</taxon>
        <taxon>Embryophyta</taxon>
        <taxon>Tracheophyta</taxon>
        <taxon>Spermatophyta</taxon>
        <taxon>Magnoliopsida</taxon>
        <taxon>eudicotyledons</taxon>
        <taxon>Gunneridae</taxon>
        <taxon>Pentapetalae</taxon>
        <taxon>rosids</taxon>
        <taxon>fabids</taxon>
        <taxon>Rosales</taxon>
        <taxon>Rosaceae</taxon>
        <taxon>Rosoideae</taxon>
        <taxon>Rosoideae incertae sedis</taxon>
        <taxon>Rosa</taxon>
    </lineage>
</organism>
<evidence type="ECO:0000313" key="1">
    <source>
        <dbReference type="EMBL" id="PRQ44088.1"/>
    </source>
</evidence>
<keyword evidence="2" id="KW-1185">Reference proteome</keyword>
<dbReference type="Gramene" id="PRQ44088">
    <property type="protein sequence ID" value="PRQ44088"/>
    <property type="gene ID" value="RchiOBHm_Chr3g0475381"/>
</dbReference>
<accession>A0A2P6RCC3</accession>
<protein>
    <submittedName>
        <fullName evidence="1">Putative leucine-rich repeat domain, L domain-containing protein</fullName>
    </submittedName>
</protein>
<evidence type="ECO:0000313" key="2">
    <source>
        <dbReference type="Proteomes" id="UP000238479"/>
    </source>
</evidence>